<dbReference type="Proteomes" id="UP001230188">
    <property type="component" value="Unassembled WGS sequence"/>
</dbReference>
<evidence type="ECO:0000313" key="2">
    <source>
        <dbReference type="Proteomes" id="UP001230188"/>
    </source>
</evidence>
<dbReference type="AlphaFoldDB" id="A0AAD7XQQ3"/>
<comment type="caution">
    <text evidence="1">The sequence shown here is derived from an EMBL/GenBank/DDBJ whole genome shotgun (WGS) entry which is preliminary data.</text>
</comment>
<sequence>MMLLAALLVPAVAFNFGAKPTPKKTTASDGLVSTPDRWKPAFGEGAFAALEARRAGRIVKDETTKDALVPTPLKFQFAFGKPEALAARRAERLAKWEWSDSFLARARPDLNNYGAGLYFDDGLTILERKQIADGKEAYLTGGAKLRLKVLRGEI</sequence>
<gene>
    <name evidence="1" type="ORF">CTAYLR_001156</name>
</gene>
<keyword evidence="2" id="KW-1185">Reference proteome</keyword>
<reference evidence="1" key="1">
    <citation type="submission" date="2023-01" db="EMBL/GenBank/DDBJ databases">
        <title>Metagenome sequencing of chrysophaentin producing Chrysophaeum taylorii.</title>
        <authorList>
            <person name="Davison J."/>
            <person name="Bewley C."/>
        </authorList>
    </citation>
    <scope>NUCLEOTIDE SEQUENCE</scope>
    <source>
        <strain evidence="1">NIES-1699</strain>
    </source>
</reference>
<organism evidence="1 2">
    <name type="scientific">Chrysophaeum taylorii</name>
    <dbReference type="NCBI Taxonomy" id="2483200"/>
    <lineage>
        <taxon>Eukaryota</taxon>
        <taxon>Sar</taxon>
        <taxon>Stramenopiles</taxon>
        <taxon>Ochrophyta</taxon>
        <taxon>Pelagophyceae</taxon>
        <taxon>Pelagomonadales</taxon>
        <taxon>Pelagomonadaceae</taxon>
        <taxon>Chrysophaeum</taxon>
    </lineage>
</organism>
<dbReference type="EMBL" id="JAQMWT010000009">
    <property type="protein sequence ID" value="KAJ8614279.1"/>
    <property type="molecule type" value="Genomic_DNA"/>
</dbReference>
<name>A0AAD7XQQ3_9STRA</name>
<accession>A0AAD7XQQ3</accession>
<protein>
    <submittedName>
        <fullName evidence="1">Uncharacterized protein</fullName>
    </submittedName>
</protein>
<proteinExistence type="predicted"/>
<evidence type="ECO:0000313" key="1">
    <source>
        <dbReference type="EMBL" id="KAJ8614279.1"/>
    </source>
</evidence>